<feature type="domain" description="Acylphosphatase-like" evidence="12">
    <location>
        <begin position="3"/>
        <end position="90"/>
    </location>
</feature>
<dbReference type="GO" id="GO:0051604">
    <property type="term" value="P:protein maturation"/>
    <property type="evidence" value="ECO:0007669"/>
    <property type="project" value="TreeGrafter"/>
</dbReference>
<name>A0A9D1DLY5_9FIRM</name>
<accession>A0A9D1DLY5</accession>
<dbReference type="PANTHER" id="PTHR42959:SF1">
    <property type="entry name" value="CARBAMOYLTRANSFERASE HYPF"/>
    <property type="match status" value="1"/>
</dbReference>
<evidence type="ECO:0000256" key="2">
    <source>
        <dbReference type="ARBA" id="ARBA00005614"/>
    </source>
</evidence>
<comment type="catalytic activity">
    <reaction evidence="9">
        <text>C-terminal L-cysteinyl-[HypE protein] + carbamoyl phosphate + ATP + H2O = C-terminal S-carboxamide-L-cysteinyl-[HypE protein] + AMP + phosphate + diphosphate + H(+)</text>
        <dbReference type="Rhea" id="RHEA:55636"/>
        <dbReference type="Rhea" id="RHEA-COMP:14247"/>
        <dbReference type="Rhea" id="RHEA-COMP:14392"/>
        <dbReference type="ChEBI" id="CHEBI:15377"/>
        <dbReference type="ChEBI" id="CHEBI:15378"/>
        <dbReference type="ChEBI" id="CHEBI:30616"/>
        <dbReference type="ChEBI" id="CHEBI:33019"/>
        <dbReference type="ChEBI" id="CHEBI:43474"/>
        <dbReference type="ChEBI" id="CHEBI:58228"/>
        <dbReference type="ChEBI" id="CHEBI:76913"/>
        <dbReference type="ChEBI" id="CHEBI:139126"/>
        <dbReference type="ChEBI" id="CHEBI:456215"/>
    </reaction>
</comment>
<comment type="caution">
    <text evidence="14">The sequence shown here is derived from an EMBL/GenBank/DDBJ whole genome shotgun (WGS) entry which is preliminary data.</text>
</comment>
<dbReference type="Pfam" id="PF17788">
    <property type="entry name" value="HypF_C"/>
    <property type="match status" value="1"/>
</dbReference>
<dbReference type="InterPro" id="IPR006070">
    <property type="entry name" value="Sua5-like_dom"/>
</dbReference>
<dbReference type="InterPro" id="IPR004421">
    <property type="entry name" value="Carbamoyltransferase_HypF"/>
</dbReference>
<evidence type="ECO:0000256" key="9">
    <source>
        <dbReference type="ARBA" id="ARBA00048220"/>
    </source>
</evidence>
<dbReference type="SUPFAM" id="SSF53067">
    <property type="entry name" value="Actin-like ATPase domain"/>
    <property type="match status" value="1"/>
</dbReference>
<evidence type="ECO:0000256" key="1">
    <source>
        <dbReference type="ARBA" id="ARBA00004711"/>
    </source>
</evidence>
<evidence type="ECO:0000256" key="7">
    <source>
        <dbReference type="ARBA" id="ARBA00022833"/>
    </source>
</evidence>
<dbReference type="Pfam" id="PF22521">
    <property type="entry name" value="HypF_C_2"/>
    <property type="match status" value="1"/>
</dbReference>
<evidence type="ECO:0000256" key="11">
    <source>
        <dbReference type="PROSITE-ProRule" id="PRU00520"/>
    </source>
</evidence>
<comment type="pathway">
    <text evidence="1">Protein modification; [NiFe] hydrogenase maturation.</text>
</comment>
<dbReference type="InterPro" id="IPR001792">
    <property type="entry name" value="Acylphosphatase-like_dom"/>
</dbReference>
<dbReference type="PROSITE" id="PS51163">
    <property type="entry name" value="YRDC"/>
    <property type="match status" value="1"/>
</dbReference>
<dbReference type="InterPro" id="IPR051060">
    <property type="entry name" value="Carbamoyltrans_HypF-like"/>
</dbReference>
<dbReference type="AlphaFoldDB" id="A0A9D1DLY5"/>
<dbReference type="Gene3D" id="3.30.110.120">
    <property type="match status" value="1"/>
</dbReference>
<gene>
    <name evidence="14" type="primary">hypF</name>
    <name evidence="14" type="ORF">IAD36_06265</name>
</gene>
<keyword evidence="7" id="KW-0862">Zinc</keyword>
<evidence type="ECO:0000259" key="12">
    <source>
        <dbReference type="PROSITE" id="PS51160"/>
    </source>
</evidence>
<reference evidence="14" key="1">
    <citation type="submission" date="2020-10" db="EMBL/GenBank/DDBJ databases">
        <authorList>
            <person name="Gilroy R."/>
        </authorList>
    </citation>
    <scope>NUCLEOTIDE SEQUENCE</scope>
    <source>
        <strain evidence="14">ChiGjej3B3-7149</strain>
    </source>
</reference>
<dbReference type="Gene3D" id="3.90.870.50">
    <property type="match status" value="1"/>
</dbReference>
<proteinExistence type="inferred from homology"/>
<dbReference type="GO" id="GO:0016743">
    <property type="term" value="F:carboxyl- or carbamoyltransferase activity"/>
    <property type="evidence" value="ECO:0007669"/>
    <property type="project" value="UniProtKB-UniRule"/>
</dbReference>
<dbReference type="EC" id="6.2.-.-" evidence="10"/>
<dbReference type="SUPFAM" id="SSF55821">
    <property type="entry name" value="YrdC/RibB"/>
    <property type="match status" value="1"/>
</dbReference>
<evidence type="ECO:0000259" key="13">
    <source>
        <dbReference type="PROSITE" id="PS51163"/>
    </source>
</evidence>
<evidence type="ECO:0000313" key="14">
    <source>
        <dbReference type="EMBL" id="HIR55174.1"/>
    </source>
</evidence>
<dbReference type="Pfam" id="PF07503">
    <property type="entry name" value="zf-HYPF"/>
    <property type="match status" value="2"/>
</dbReference>
<evidence type="ECO:0000256" key="6">
    <source>
        <dbReference type="ARBA" id="ARBA00022771"/>
    </source>
</evidence>
<keyword evidence="5" id="KW-0479">Metal-binding</keyword>
<dbReference type="GO" id="GO:0016874">
    <property type="term" value="F:ligase activity"/>
    <property type="evidence" value="ECO:0007669"/>
    <property type="project" value="UniProtKB-UniRule"/>
</dbReference>
<dbReference type="InterPro" id="IPR055128">
    <property type="entry name" value="HypF_C_2"/>
</dbReference>
<feature type="domain" description="YrdC-like" evidence="13">
    <location>
        <begin position="199"/>
        <end position="382"/>
    </location>
</feature>
<evidence type="ECO:0000256" key="4">
    <source>
        <dbReference type="ARBA" id="ARBA00022598"/>
    </source>
</evidence>
<dbReference type="GO" id="GO:0008270">
    <property type="term" value="F:zinc ion binding"/>
    <property type="evidence" value="ECO:0007669"/>
    <property type="project" value="UniProtKB-KW"/>
</dbReference>
<keyword evidence="11" id="KW-0378">Hydrolase</keyword>
<reference evidence="14" key="2">
    <citation type="journal article" date="2021" name="PeerJ">
        <title>Extensive microbial diversity within the chicken gut microbiome revealed by metagenomics and culture.</title>
        <authorList>
            <person name="Gilroy R."/>
            <person name="Ravi A."/>
            <person name="Getino M."/>
            <person name="Pursley I."/>
            <person name="Horton D.L."/>
            <person name="Alikhan N.F."/>
            <person name="Baker D."/>
            <person name="Gharbi K."/>
            <person name="Hall N."/>
            <person name="Watson M."/>
            <person name="Adriaenssens E.M."/>
            <person name="Foster-Nyarko E."/>
            <person name="Jarju S."/>
            <person name="Secka A."/>
            <person name="Antonio M."/>
            <person name="Oren A."/>
            <person name="Chaudhuri R.R."/>
            <person name="La Ragione R."/>
            <person name="Hildebrand F."/>
            <person name="Pallen M.J."/>
        </authorList>
    </citation>
    <scope>NUCLEOTIDE SEQUENCE</scope>
    <source>
        <strain evidence="14">ChiGjej3B3-7149</strain>
    </source>
</reference>
<dbReference type="InterPro" id="IPR011125">
    <property type="entry name" value="Znf_HypF"/>
</dbReference>
<comment type="catalytic activity">
    <reaction evidence="8 11">
        <text>an acyl phosphate + H2O = a carboxylate + phosphate + H(+)</text>
        <dbReference type="Rhea" id="RHEA:14965"/>
        <dbReference type="ChEBI" id="CHEBI:15377"/>
        <dbReference type="ChEBI" id="CHEBI:15378"/>
        <dbReference type="ChEBI" id="CHEBI:29067"/>
        <dbReference type="ChEBI" id="CHEBI:43474"/>
        <dbReference type="ChEBI" id="CHEBI:59918"/>
        <dbReference type="EC" id="3.6.1.7"/>
    </reaction>
</comment>
<organism evidence="14 15">
    <name type="scientific">Candidatus Scatomorpha intestinigallinarum</name>
    <dbReference type="NCBI Taxonomy" id="2840923"/>
    <lineage>
        <taxon>Bacteria</taxon>
        <taxon>Bacillati</taxon>
        <taxon>Bacillota</taxon>
        <taxon>Clostridia</taxon>
        <taxon>Eubacteriales</taxon>
        <taxon>Candidatus Scatomorpha</taxon>
    </lineage>
</organism>
<dbReference type="PANTHER" id="PTHR42959">
    <property type="entry name" value="CARBAMOYLTRANSFERASE"/>
    <property type="match status" value="1"/>
</dbReference>
<evidence type="ECO:0000256" key="5">
    <source>
        <dbReference type="ARBA" id="ARBA00022723"/>
    </source>
</evidence>
<dbReference type="PROSITE" id="PS00150">
    <property type="entry name" value="ACYLPHOSPHATASE_1"/>
    <property type="match status" value="1"/>
</dbReference>
<dbReference type="SUPFAM" id="SSF54975">
    <property type="entry name" value="Acylphosphatase/BLUF domain-like"/>
    <property type="match status" value="1"/>
</dbReference>
<feature type="active site" evidence="11">
    <location>
        <position position="36"/>
    </location>
</feature>
<evidence type="ECO:0000256" key="3">
    <source>
        <dbReference type="ARBA" id="ARBA00008097"/>
    </source>
</evidence>
<evidence type="ECO:0000256" key="8">
    <source>
        <dbReference type="ARBA" id="ARBA00047645"/>
    </source>
</evidence>
<dbReference type="GO" id="GO:0003998">
    <property type="term" value="F:acylphosphatase activity"/>
    <property type="evidence" value="ECO:0007669"/>
    <property type="project" value="UniProtKB-EC"/>
</dbReference>
<dbReference type="Pfam" id="PF00708">
    <property type="entry name" value="Acylphosphatase"/>
    <property type="match status" value="1"/>
</dbReference>
<dbReference type="Proteomes" id="UP000824238">
    <property type="component" value="Unassembled WGS sequence"/>
</dbReference>
<protein>
    <recommendedName>
        <fullName evidence="10">Carbamoyltransferase</fullName>
        <ecNumber evidence="10">6.2.-.-</ecNumber>
    </recommendedName>
</protein>
<dbReference type="InterPro" id="IPR017968">
    <property type="entry name" value="Acylphosphatase_CS"/>
</dbReference>
<keyword evidence="4" id="KW-0436">Ligase</keyword>
<dbReference type="InterPro" id="IPR041440">
    <property type="entry name" value="HypF_C"/>
</dbReference>
<dbReference type="InterPro" id="IPR036046">
    <property type="entry name" value="Acylphosphatase-like_dom_sf"/>
</dbReference>
<dbReference type="NCBIfam" id="TIGR00143">
    <property type="entry name" value="hypF"/>
    <property type="match status" value="1"/>
</dbReference>
<dbReference type="InterPro" id="IPR017945">
    <property type="entry name" value="DHBP_synth_RibB-like_a/b_dom"/>
</dbReference>
<dbReference type="Gene3D" id="3.30.420.40">
    <property type="match status" value="1"/>
</dbReference>
<dbReference type="GO" id="GO:0003725">
    <property type="term" value="F:double-stranded RNA binding"/>
    <property type="evidence" value="ECO:0007669"/>
    <property type="project" value="InterPro"/>
</dbReference>
<comment type="similarity">
    <text evidence="2">Belongs to the acylphosphatase family.</text>
</comment>
<feature type="active site" evidence="11">
    <location>
        <position position="18"/>
    </location>
</feature>
<dbReference type="PROSITE" id="PS51160">
    <property type="entry name" value="ACYLPHOSPHATASE_3"/>
    <property type="match status" value="1"/>
</dbReference>
<evidence type="ECO:0000256" key="10">
    <source>
        <dbReference type="PIRNR" id="PIRNR006256"/>
    </source>
</evidence>
<dbReference type="Gene3D" id="3.30.420.360">
    <property type="match status" value="1"/>
</dbReference>
<evidence type="ECO:0000313" key="15">
    <source>
        <dbReference type="Proteomes" id="UP000824238"/>
    </source>
</evidence>
<dbReference type="EMBL" id="DVHH01000154">
    <property type="protein sequence ID" value="HIR55174.1"/>
    <property type="molecule type" value="Genomic_DNA"/>
</dbReference>
<dbReference type="InterPro" id="IPR043129">
    <property type="entry name" value="ATPase_NBD"/>
</dbReference>
<sequence>MTRLHIDVRGIVQGVGFRPFVHRLVKRHGLVGWVRNSPQGAELELEGEAGELSAFLRELEAEAPPLALIEGVEARALHGGEHFTGFRIVPSERGEKMRTLVSPDAGICPDCLRELLTPGDRRYRYPFINCTNCGPRFTIIRSVPYDRAYTSMSEFSMCPDCAAEFADIENRRYHAQPDCCPACGPHTFFTDTDGRRLPGDGIEAARALLKSGGILCVKGLGGMHLACLAEDETAAARLRRRKRRDEKPFALMCRDIAAVRRLCKVSQDEERALSSFRRPIVLLEKRERGTYMHLSENNSLGVMLPYTPLHVLLLGEDLDCLVMTSANLSDTPIVYKNAEAMERLGNIADGFLLHDREILTRCDDSLIRVFEGRDYPLRRSRGYVPYPVAVPGLSAGLLACGAEQKAGFCLSKEGHAFPSQHIGDLKHLETLDCYEEQLRHFAKLFDFEPRAVACDLHPDYLSTGVAEALAREKGIPLLRVQHHHAHMLSCMADNGLSGECLGLVWDGTGYGTDGAIWGGELLAGGAKGFRRLGTIRPIPLPGGDAATKEIWRTAEALRFEAGLENKNSTIKTMLQRSLNCPRSSGMGRLFDGVCALAGIRENCSYEGQGAVLLEAAAAENESSEYETAFYEDGELAVFDWRPMVRQIASGGEAAEKVAAKFMNTLVRMAAEMCRRAAEKTGLRRIVLSGGVFQNMYLMERLTGALRACGLEVYTHSRVSTNDEGVALGQLMALEAEYVSGGTAEDS</sequence>
<dbReference type="Pfam" id="PF01300">
    <property type="entry name" value="Sua5_yciO_yrdC"/>
    <property type="match status" value="1"/>
</dbReference>
<dbReference type="PIRSF" id="PIRSF006256">
    <property type="entry name" value="CMPcnvr_hdrg_mat"/>
    <property type="match status" value="1"/>
</dbReference>
<keyword evidence="6" id="KW-0863">Zinc-finger</keyword>
<comment type="similarity">
    <text evidence="3 10">Belongs to the carbamoyltransferase HypF family.</text>
</comment>